<dbReference type="SUPFAM" id="SSF52172">
    <property type="entry name" value="CheY-like"/>
    <property type="match status" value="1"/>
</dbReference>
<dbReference type="InterPro" id="IPR001789">
    <property type="entry name" value="Sig_transdc_resp-reg_receiver"/>
</dbReference>
<dbReference type="SMART" id="SM00448">
    <property type="entry name" value="REC"/>
    <property type="match status" value="1"/>
</dbReference>
<dbReference type="PROSITE" id="PS50110">
    <property type="entry name" value="RESPONSE_REGULATORY"/>
    <property type="match status" value="1"/>
</dbReference>
<comment type="caution">
    <text evidence="5">The sequence shown here is derived from an EMBL/GenBank/DDBJ whole genome shotgun (WGS) entry which is preliminary data.</text>
</comment>
<dbReference type="EMBL" id="NPDU01000008">
    <property type="protein sequence ID" value="PJZ63131.1"/>
    <property type="molecule type" value="Genomic_DNA"/>
</dbReference>
<dbReference type="Pfam" id="PF02518">
    <property type="entry name" value="HATPase_c"/>
    <property type="match status" value="1"/>
</dbReference>
<dbReference type="Gene3D" id="3.40.50.2300">
    <property type="match status" value="1"/>
</dbReference>
<evidence type="ECO:0000259" key="4">
    <source>
        <dbReference type="PROSITE" id="PS50110"/>
    </source>
</evidence>
<organism evidence="5 8">
    <name type="scientific">Leptospira adleri</name>
    <dbReference type="NCBI Taxonomy" id="2023186"/>
    <lineage>
        <taxon>Bacteria</taxon>
        <taxon>Pseudomonadati</taxon>
        <taxon>Spirochaetota</taxon>
        <taxon>Spirochaetia</taxon>
        <taxon>Leptospirales</taxon>
        <taxon>Leptospiraceae</taxon>
        <taxon>Leptospira</taxon>
    </lineage>
</organism>
<proteinExistence type="predicted"/>
<feature type="modified residue" description="4-aspartylphosphate" evidence="2">
    <location>
        <position position="75"/>
    </location>
</feature>
<keyword evidence="3" id="KW-0175">Coiled coil</keyword>
<name>A0A2M9YQP7_9LEPT</name>
<accession>A0A2M9YQP7</accession>
<reference evidence="7 8" key="1">
    <citation type="submission" date="2017-07" db="EMBL/GenBank/DDBJ databases">
        <title>Leptospira spp. isolated from tropical soils.</title>
        <authorList>
            <person name="Thibeaux R."/>
            <person name="Iraola G."/>
            <person name="Ferres I."/>
            <person name="Bierque E."/>
            <person name="Girault D."/>
            <person name="Soupe-Gilbert M.-E."/>
            <person name="Picardeau M."/>
            <person name="Goarant C."/>
        </authorList>
    </citation>
    <scope>NUCLEOTIDE SEQUENCE [LARGE SCALE GENOMIC DNA]</scope>
    <source>
        <strain evidence="5 8">FH2-B-C1</strain>
        <strain evidence="6 7">FH2-B-D1</strain>
    </source>
</reference>
<evidence type="ECO:0000313" key="5">
    <source>
        <dbReference type="EMBL" id="PJZ53851.1"/>
    </source>
</evidence>
<dbReference type="InterPro" id="IPR011006">
    <property type="entry name" value="CheY-like_superfamily"/>
</dbReference>
<evidence type="ECO:0000313" key="8">
    <source>
        <dbReference type="Proteomes" id="UP000232188"/>
    </source>
</evidence>
<dbReference type="AlphaFoldDB" id="A0A2M9YQP7"/>
<dbReference type="CDD" id="cd00156">
    <property type="entry name" value="REC"/>
    <property type="match status" value="1"/>
</dbReference>
<feature type="coiled-coil region" evidence="3">
    <location>
        <begin position="243"/>
        <end position="290"/>
    </location>
</feature>
<dbReference type="PANTHER" id="PTHR43547">
    <property type="entry name" value="TWO-COMPONENT HISTIDINE KINASE"/>
    <property type="match status" value="1"/>
</dbReference>
<gene>
    <name evidence="6" type="ORF">CH376_04605</name>
    <name evidence="5" type="ORF">CH380_07520</name>
</gene>
<feature type="domain" description="Response regulatory" evidence="4">
    <location>
        <begin position="26"/>
        <end position="140"/>
    </location>
</feature>
<keyword evidence="1 2" id="KW-0597">Phosphoprotein</keyword>
<dbReference type="InterPro" id="IPR003594">
    <property type="entry name" value="HATPase_dom"/>
</dbReference>
<dbReference type="InterPro" id="IPR036890">
    <property type="entry name" value="HATPase_C_sf"/>
</dbReference>
<dbReference type="GO" id="GO:0000155">
    <property type="term" value="F:phosphorelay sensor kinase activity"/>
    <property type="evidence" value="ECO:0007669"/>
    <property type="project" value="TreeGrafter"/>
</dbReference>
<dbReference type="Pfam" id="PF00072">
    <property type="entry name" value="Response_reg"/>
    <property type="match status" value="1"/>
</dbReference>
<evidence type="ECO:0000256" key="2">
    <source>
        <dbReference type="PROSITE-ProRule" id="PRU00169"/>
    </source>
</evidence>
<dbReference type="PANTHER" id="PTHR43547:SF2">
    <property type="entry name" value="HYBRID SIGNAL TRANSDUCTION HISTIDINE KINASE C"/>
    <property type="match status" value="1"/>
</dbReference>
<evidence type="ECO:0000313" key="7">
    <source>
        <dbReference type="Proteomes" id="UP000232149"/>
    </source>
</evidence>
<protein>
    <recommendedName>
        <fullName evidence="4">Response regulatory domain-containing protein</fullName>
    </recommendedName>
</protein>
<dbReference type="EMBL" id="NPDV01000005">
    <property type="protein sequence ID" value="PJZ53851.1"/>
    <property type="molecule type" value="Genomic_DNA"/>
</dbReference>
<dbReference type="SUPFAM" id="SSF55874">
    <property type="entry name" value="ATPase domain of HSP90 chaperone/DNA topoisomerase II/histidine kinase"/>
    <property type="match status" value="1"/>
</dbReference>
<dbReference type="Gene3D" id="3.30.565.10">
    <property type="entry name" value="Histidine kinase-like ATPase, C-terminal domain"/>
    <property type="match status" value="1"/>
</dbReference>
<dbReference type="RefSeq" id="WP_100785126.1">
    <property type="nucleotide sequence ID" value="NZ_NPDU01000008.1"/>
</dbReference>
<evidence type="ECO:0000313" key="6">
    <source>
        <dbReference type="EMBL" id="PJZ63131.1"/>
    </source>
</evidence>
<keyword evidence="7" id="KW-1185">Reference proteome</keyword>
<dbReference type="Proteomes" id="UP000232149">
    <property type="component" value="Unassembled WGS sequence"/>
</dbReference>
<dbReference type="Proteomes" id="UP000232188">
    <property type="component" value="Unassembled WGS sequence"/>
</dbReference>
<sequence>MIKTIDIRQNQFRQIALEPSIALRDPILILEDAEEIRALLLQICKTLGIAAEGYANGKQALEAAREKEYSAFIVDLETPLIKGQDFIREIKSFLDDPIILVQTGNNQPDTIIEVMKLGVLDYLIKPVDIQVFGHCMKRIVEYTQKKATEKVLQEETEARLRAQLDWILYKQSWMSDLEKTVDISKVTLNNIKQTFLSGGGFGAIVSLIEILETSATFEGQNCVLPKEIADLLFVNNQTVHDTLKCLEKSMDILNRDIAKEKETMTVSDLFDLIEQTVDNANQKMENILNEKSLSLSFHKSLNSNAVEIEVDRSSIQLILEELIVNAAKYSRKDSKILIYDKIQNGMLNLSIKNEFDSKSIPGVPKDKEILVKQPFYRLTGFVYESLPLETFFSGLGLTIVDFVARKHSGTFQISNILDHSVSEIPVETVLASLSLPLKY</sequence>
<evidence type="ECO:0000256" key="1">
    <source>
        <dbReference type="ARBA" id="ARBA00022553"/>
    </source>
</evidence>
<evidence type="ECO:0000256" key="3">
    <source>
        <dbReference type="SAM" id="Coils"/>
    </source>
</evidence>